<dbReference type="InterPro" id="IPR054816">
    <property type="entry name" value="Lipoprotein_mollicutes-type_CS"/>
</dbReference>
<evidence type="ECO:0000313" key="3">
    <source>
        <dbReference type="Proteomes" id="UP000014984"/>
    </source>
</evidence>
<feature type="chain" id="PRO_5004537839" description="Lipoprotein" evidence="1">
    <location>
        <begin position="19"/>
        <end position="299"/>
    </location>
</feature>
<dbReference type="KEGG" id="stai:STAIW_v1c06060"/>
<dbReference type="AlphaFoldDB" id="S5MBW3"/>
<keyword evidence="3" id="KW-1185">Reference proteome</keyword>
<dbReference type="STRING" id="1276220.STAIW_v1c06060"/>
<dbReference type="NCBIfam" id="NF038029">
    <property type="entry name" value="LP_plasma"/>
    <property type="match status" value="1"/>
</dbReference>
<evidence type="ECO:0000256" key="1">
    <source>
        <dbReference type="SAM" id="SignalP"/>
    </source>
</evidence>
<organism evidence="2 3">
    <name type="scientific">Spiroplasma taiwanense CT-1</name>
    <dbReference type="NCBI Taxonomy" id="1276220"/>
    <lineage>
        <taxon>Bacteria</taxon>
        <taxon>Bacillati</taxon>
        <taxon>Mycoplasmatota</taxon>
        <taxon>Mollicutes</taxon>
        <taxon>Entomoplasmatales</taxon>
        <taxon>Spiroplasmataceae</taxon>
        <taxon>Spiroplasma</taxon>
    </lineage>
</organism>
<keyword evidence="1" id="KW-0732">Signal</keyword>
<dbReference type="EMBL" id="CP005074">
    <property type="protein sequence ID" value="AGR41228.1"/>
    <property type="molecule type" value="Genomic_DNA"/>
</dbReference>
<evidence type="ECO:0000313" key="2">
    <source>
        <dbReference type="EMBL" id="AGR41228.1"/>
    </source>
</evidence>
<protein>
    <recommendedName>
        <fullName evidence="4">Lipoprotein</fullName>
    </recommendedName>
</protein>
<dbReference type="OrthoDB" id="389503at2"/>
<feature type="signal peptide" evidence="1">
    <location>
        <begin position="1"/>
        <end position="18"/>
    </location>
</feature>
<proteinExistence type="predicted"/>
<reference evidence="2 3" key="1">
    <citation type="journal article" date="2013" name="Genome Biol. Evol.">
        <title>Comparison of metabolic capacities and inference of gene content evolution in mosquito-associated Spiroplasma diminutum and S. taiwanense.</title>
        <authorList>
            <person name="Lo W.S."/>
            <person name="Ku C."/>
            <person name="Chen L.L."/>
            <person name="Chang T.H."/>
            <person name="Kuo C.H."/>
        </authorList>
    </citation>
    <scope>NUCLEOTIDE SEQUENCE [LARGE SCALE GENOMIC DNA]</scope>
    <source>
        <strain evidence="2">CT-1</strain>
    </source>
</reference>
<dbReference type="RefSeq" id="WP_020834367.1">
    <property type="nucleotide sequence ID" value="NC_021846.1"/>
</dbReference>
<gene>
    <name evidence="2" type="ORF">STAIW_v1c06060</name>
</gene>
<evidence type="ECO:0008006" key="4">
    <source>
        <dbReference type="Google" id="ProtNLM"/>
    </source>
</evidence>
<dbReference type="Proteomes" id="UP000014984">
    <property type="component" value="Chromosome"/>
</dbReference>
<accession>S5MBW3</accession>
<dbReference type="PATRIC" id="fig|1276220.3.peg.617"/>
<dbReference type="HOGENOM" id="CLU_930364_0_0_14"/>
<sequence>MKKLLILLSSFTITLTPATQIISCVTPVDNTFKTLSDIEKYWDFKEFKTISIFDIAKFGDDNKVTLDKTKLENLLKNLIAYRFKNEDNLVEEDQFKNLKFNFYYSNGNNLDVENDLISYLGSKFTEYNNEQANKTIYFTYNKTETSESSKLPINITNIPTLNSEFDFNNFTFTDGFYQLDSYFLSSKVTWANISNGTELIQNSTSLKFIKGILKTLQSKNSNLFFERRVSWENYSIKGEVKAGYILLSPEQQFINWIISANKNTEFKDFFKKLQNGEIVELATVLGITTEEKKIQFQKK</sequence>
<name>S5MBW3_9MOLU</name>